<proteinExistence type="predicted"/>
<dbReference type="RefSeq" id="WP_132029924.1">
    <property type="nucleotide sequence ID" value="NZ_SMAI01000001.1"/>
</dbReference>
<evidence type="ECO:0000256" key="1">
    <source>
        <dbReference type="SAM" id="SignalP"/>
    </source>
</evidence>
<comment type="caution">
    <text evidence="2">The sequence shown here is derived from an EMBL/GenBank/DDBJ whole genome shotgun (WGS) entry which is preliminary data.</text>
</comment>
<gene>
    <name evidence="2" type="ORF">EDC64_101825</name>
</gene>
<dbReference type="EMBL" id="SMAI01000001">
    <property type="protein sequence ID" value="TCT08301.1"/>
    <property type="molecule type" value="Genomic_DNA"/>
</dbReference>
<reference evidence="2 3" key="1">
    <citation type="submission" date="2019-03" db="EMBL/GenBank/DDBJ databases">
        <title>Genomic Encyclopedia of Type Strains, Phase IV (KMG-IV): sequencing the most valuable type-strain genomes for metagenomic binning, comparative biology and taxonomic classification.</title>
        <authorList>
            <person name="Goeker M."/>
        </authorList>
    </citation>
    <scope>NUCLEOTIDE SEQUENCE [LARGE SCALE GENOMIC DNA]</scope>
    <source>
        <strain evidence="2 3">DSM 9035</strain>
    </source>
</reference>
<evidence type="ECO:0000313" key="2">
    <source>
        <dbReference type="EMBL" id="TCT08301.1"/>
    </source>
</evidence>
<name>A0A4R3M4Q7_9HYPH</name>
<organism evidence="2 3">
    <name type="scientific">Aquabacter spiritensis</name>
    <dbReference type="NCBI Taxonomy" id="933073"/>
    <lineage>
        <taxon>Bacteria</taxon>
        <taxon>Pseudomonadati</taxon>
        <taxon>Pseudomonadota</taxon>
        <taxon>Alphaproteobacteria</taxon>
        <taxon>Hyphomicrobiales</taxon>
        <taxon>Xanthobacteraceae</taxon>
        <taxon>Aquabacter</taxon>
    </lineage>
</organism>
<dbReference type="InterPro" id="IPR006311">
    <property type="entry name" value="TAT_signal"/>
</dbReference>
<dbReference type="Proteomes" id="UP000294664">
    <property type="component" value="Unassembled WGS sequence"/>
</dbReference>
<feature type="chain" id="PRO_5020936191" description="Secreted protein" evidence="1">
    <location>
        <begin position="43"/>
        <end position="169"/>
    </location>
</feature>
<evidence type="ECO:0000313" key="3">
    <source>
        <dbReference type="Proteomes" id="UP000294664"/>
    </source>
</evidence>
<evidence type="ECO:0008006" key="4">
    <source>
        <dbReference type="Google" id="ProtNLM"/>
    </source>
</evidence>
<keyword evidence="3" id="KW-1185">Reference proteome</keyword>
<sequence>MPKHSSGANAPSLPETSRRALLGRASALGALALVGSAAPVGAAVDVTAEAHPDKALLAAWAGYVKAQRAFEYACDVLLPNGGTDADHEPYYQAIDFYGDQIERHQASTVEGFAVQLRYLFAKKMGCMASYQAAIYGEPVSDELAATLAADDLDKMLWGMAQAATRASRA</sequence>
<feature type="signal peptide" evidence="1">
    <location>
        <begin position="1"/>
        <end position="42"/>
    </location>
</feature>
<accession>A0A4R3M4Q7</accession>
<protein>
    <recommendedName>
        <fullName evidence="4">Secreted protein</fullName>
    </recommendedName>
</protein>
<dbReference type="AlphaFoldDB" id="A0A4R3M4Q7"/>
<keyword evidence="1" id="KW-0732">Signal</keyword>
<dbReference type="OrthoDB" id="7301143at2"/>
<dbReference type="PROSITE" id="PS51318">
    <property type="entry name" value="TAT"/>
    <property type="match status" value="1"/>
</dbReference>